<protein>
    <recommendedName>
        <fullName evidence="2">DUF6199 domain-containing protein</fullName>
    </recommendedName>
</protein>
<dbReference type="AlphaFoldDB" id="A0A542YH34"/>
<evidence type="ECO:0000313" key="4">
    <source>
        <dbReference type="Proteomes" id="UP000317998"/>
    </source>
</evidence>
<dbReference type="RefSeq" id="WP_141879561.1">
    <property type="nucleotide sequence ID" value="NZ_VFOM01000001.1"/>
</dbReference>
<dbReference type="OrthoDB" id="4382237at2"/>
<keyword evidence="4" id="KW-1185">Reference proteome</keyword>
<dbReference type="Pfam" id="PF19701">
    <property type="entry name" value="DUF6199"/>
    <property type="match status" value="1"/>
</dbReference>
<sequence>MTFVFFIAALLALLFVWGLFWPRSLWRVMASWSRRNPQASEPGPVSYGLQRVVSAIGLASFAAVGVFLAVDYVQSLPQPEPKPTALQAMWGSAPAPLIVDRVVNPSGETDPSFAAEPILAYQAVDSTAHTPRYLAFLSVYQPPGPPDRGYIGSTPGTGFAALDSAELVINLRPKTQCVPMQATVIETETAVQIGVVSGLPGQLGGATADNAFCAGGSIVGPSLLLPLNLSAPLGDRQVQMLDGTPILEVPPAE</sequence>
<feature type="transmembrane region" description="Helical" evidence="1">
    <location>
        <begin position="52"/>
        <end position="73"/>
    </location>
</feature>
<name>A0A542YH34_9MICO</name>
<dbReference type="Proteomes" id="UP000317998">
    <property type="component" value="Unassembled WGS sequence"/>
</dbReference>
<evidence type="ECO:0000256" key="1">
    <source>
        <dbReference type="SAM" id="Phobius"/>
    </source>
</evidence>
<dbReference type="EMBL" id="VFOM01000001">
    <property type="protein sequence ID" value="TQL47294.1"/>
    <property type="molecule type" value="Genomic_DNA"/>
</dbReference>
<evidence type="ECO:0000313" key="3">
    <source>
        <dbReference type="EMBL" id="TQL47294.1"/>
    </source>
</evidence>
<feature type="domain" description="DUF6199" evidence="2">
    <location>
        <begin position="7"/>
        <end position="69"/>
    </location>
</feature>
<comment type="caution">
    <text evidence="3">The sequence shown here is derived from an EMBL/GenBank/DDBJ whole genome shotgun (WGS) entry which is preliminary data.</text>
</comment>
<keyword evidence="1" id="KW-0472">Membrane</keyword>
<organism evidence="3 4">
    <name type="scientific">Homoserinimonas aerilata</name>
    <dbReference type="NCBI Taxonomy" id="1162970"/>
    <lineage>
        <taxon>Bacteria</taxon>
        <taxon>Bacillati</taxon>
        <taxon>Actinomycetota</taxon>
        <taxon>Actinomycetes</taxon>
        <taxon>Micrococcales</taxon>
        <taxon>Microbacteriaceae</taxon>
        <taxon>Homoserinimonas</taxon>
    </lineage>
</organism>
<keyword evidence="1" id="KW-0812">Transmembrane</keyword>
<gene>
    <name evidence="3" type="ORF">FB562_0350</name>
</gene>
<evidence type="ECO:0000259" key="2">
    <source>
        <dbReference type="Pfam" id="PF19701"/>
    </source>
</evidence>
<keyword evidence="1" id="KW-1133">Transmembrane helix</keyword>
<accession>A0A542YH34</accession>
<proteinExistence type="predicted"/>
<dbReference type="InterPro" id="IPR045679">
    <property type="entry name" value="DUF6199"/>
</dbReference>
<reference evidence="3 4" key="1">
    <citation type="submission" date="2019-06" db="EMBL/GenBank/DDBJ databases">
        <title>Sequencing the genomes of 1000 actinobacteria strains.</title>
        <authorList>
            <person name="Klenk H.-P."/>
        </authorList>
    </citation>
    <scope>NUCLEOTIDE SEQUENCE [LARGE SCALE GENOMIC DNA]</scope>
    <source>
        <strain evidence="3 4">DSM 26477</strain>
    </source>
</reference>